<dbReference type="PANTHER" id="PTHR47099">
    <property type="entry name" value="METHYLCOBAMIDE:COM METHYLTRANSFERASE MTBA"/>
    <property type="match status" value="1"/>
</dbReference>
<protein>
    <recommendedName>
        <fullName evidence="1">Uroporphyrinogen decarboxylase (URO-D) domain-containing protein</fullName>
    </recommendedName>
</protein>
<reference evidence="3" key="1">
    <citation type="submission" date="2010-11" db="EMBL/GenBank/DDBJ databases">
        <title>The complete genome of Mahella australiensis DSM 15567.</title>
        <authorList>
            <consortium name="US DOE Joint Genome Institute (JGI-PGF)"/>
            <person name="Lucas S."/>
            <person name="Copeland A."/>
            <person name="Lapidus A."/>
            <person name="Bruce D."/>
            <person name="Goodwin L."/>
            <person name="Pitluck S."/>
            <person name="Kyrpides N."/>
            <person name="Mavromatis K."/>
            <person name="Pagani I."/>
            <person name="Ivanova N."/>
            <person name="Teshima H."/>
            <person name="Brettin T."/>
            <person name="Detter J.C."/>
            <person name="Han C."/>
            <person name="Tapia R."/>
            <person name="Land M."/>
            <person name="Hauser L."/>
            <person name="Markowitz V."/>
            <person name="Cheng J.-F."/>
            <person name="Hugenholtz P."/>
            <person name="Woyke T."/>
            <person name="Wu D."/>
            <person name="Spring S."/>
            <person name="Pukall R."/>
            <person name="Steenblock K."/>
            <person name="Schneider S."/>
            <person name="Klenk H.-P."/>
            <person name="Eisen J.A."/>
        </authorList>
    </citation>
    <scope>NUCLEOTIDE SEQUENCE [LARGE SCALE GENOMIC DNA]</scope>
    <source>
        <strain evidence="3">DSM 15567 / CIP 107919 / 50-1 BON</strain>
    </source>
</reference>
<dbReference type="STRING" id="697281.Mahau_2859"/>
<dbReference type="GO" id="GO:0006779">
    <property type="term" value="P:porphyrin-containing compound biosynthetic process"/>
    <property type="evidence" value="ECO:0007669"/>
    <property type="project" value="InterPro"/>
</dbReference>
<dbReference type="EMBL" id="CP002360">
    <property type="protein sequence ID" value="AEE97983.1"/>
    <property type="molecule type" value="Genomic_DNA"/>
</dbReference>
<evidence type="ECO:0000313" key="3">
    <source>
        <dbReference type="Proteomes" id="UP000008457"/>
    </source>
</evidence>
<dbReference type="RefSeq" id="WP_013782394.1">
    <property type="nucleotide sequence ID" value="NC_015520.1"/>
</dbReference>
<accession>F4A0C2</accession>
<dbReference type="InterPro" id="IPR038071">
    <property type="entry name" value="UROD/MetE-like_sf"/>
</dbReference>
<organism evidence="2 3">
    <name type="scientific">Mahella australiensis (strain DSM 15567 / CIP 107919 / 50-1 BON)</name>
    <dbReference type="NCBI Taxonomy" id="697281"/>
    <lineage>
        <taxon>Bacteria</taxon>
        <taxon>Bacillati</taxon>
        <taxon>Bacillota</taxon>
        <taxon>Clostridia</taxon>
        <taxon>Thermoanaerobacterales</taxon>
        <taxon>Thermoanaerobacterales Family IV. Incertae Sedis</taxon>
        <taxon>Mahella</taxon>
    </lineage>
</organism>
<sequence length="391" mass="43995">MTPKQRMVTAFKNQQPDMIPVAPDMSNMIPCRLTGKPFWDIYLYNNPPLSDAYIDAVKYFGFDGWSDKGGLGPSPASQCTYEHEILQKTDERIVRKTICRTPEGDLESTTVYYVADPPTVVEKYIKDIKKDLPKAKYLFPDPSQCSLEPLRLHMERMGDMGAVGGAVGIPGFQGWVDLIHGGVEAMTYMYYDYHDEIMELADIHHQYAVAYAKRLIEAGPDFILIGASGLLTLQSPSIFRELSLPSIKEITHMARQAGIPSHLHSCGKERWLVEVLSEETELDSIEPLEQPPMGDCDLAEIKQKFGRRIALKGNLHTTKTMLYGTPKDVKRECLKTILAAGEGGGFVLSTGDQCGRDTPDENIFTMVETAREFGRYPLDYDRISRELERLE</sequence>
<evidence type="ECO:0000313" key="2">
    <source>
        <dbReference type="EMBL" id="AEE97983.1"/>
    </source>
</evidence>
<dbReference type="Pfam" id="PF01208">
    <property type="entry name" value="URO-D"/>
    <property type="match status" value="1"/>
</dbReference>
<reference evidence="2 3" key="2">
    <citation type="journal article" date="2011" name="Stand. Genomic Sci.">
        <title>Complete genome sequence of Mahella australiensis type strain (50-1 BON).</title>
        <authorList>
            <person name="Sikorski J."/>
            <person name="Teshima H."/>
            <person name="Nolan M."/>
            <person name="Lucas S."/>
            <person name="Hammon N."/>
            <person name="Deshpande S."/>
            <person name="Cheng J.F."/>
            <person name="Pitluck S."/>
            <person name="Liolios K."/>
            <person name="Pagani I."/>
            <person name="Ivanova N."/>
            <person name="Huntemann M."/>
            <person name="Mavromatis K."/>
            <person name="Ovchinikova G."/>
            <person name="Pati A."/>
            <person name="Tapia R."/>
            <person name="Han C."/>
            <person name="Goodwin L."/>
            <person name="Chen A."/>
            <person name="Palaniappan K."/>
            <person name="Land M."/>
            <person name="Hauser L."/>
            <person name="Ngatchou-Djao O.D."/>
            <person name="Rohde M."/>
            <person name="Pukall R."/>
            <person name="Spring S."/>
            <person name="Abt B."/>
            <person name="Goker M."/>
            <person name="Detter J.C."/>
            <person name="Woyke T."/>
            <person name="Bristow J."/>
            <person name="Markowitz V."/>
            <person name="Hugenholtz P."/>
            <person name="Eisen J.A."/>
            <person name="Kyrpides N.C."/>
            <person name="Klenk H.P."/>
            <person name="Lapidus A."/>
        </authorList>
    </citation>
    <scope>NUCLEOTIDE SEQUENCE [LARGE SCALE GENOMIC DNA]</scope>
    <source>
        <strain evidence="3">DSM 15567 / CIP 107919 / 50-1 BON</strain>
    </source>
</reference>
<dbReference type="GO" id="GO:0004853">
    <property type="term" value="F:uroporphyrinogen decarboxylase activity"/>
    <property type="evidence" value="ECO:0007669"/>
    <property type="project" value="InterPro"/>
</dbReference>
<dbReference type="AlphaFoldDB" id="F4A0C2"/>
<dbReference type="SUPFAM" id="SSF51726">
    <property type="entry name" value="UROD/MetE-like"/>
    <property type="match status" value="1"/>
</dbReference>
<name>F4A0C2_MAHA5</name>
<dbReference type="PANTHER" id="PTHR47099:SF1">
    <property type="entry name" value="METHYLCOBAMIDE:COM METHYLTRANSFERASE MTBA"/>
    <property type="match status" value="1"/>
</dbReference>
<proteinExistence type="predicted"/>
<dbReference type="KEGG" id="mas:Mahau_2859"/>
<dbReference type="Gene3D" id="3.20.20.210">
    <property type="match status" value="1"/>
</dbReference>
<keyword evidence="3" id="KW-1185">Reference proteome</keyword>
<evidence type="ECO:0000259" key="1">
    <source>
        <dbReference type="Pfam" id="PF01208"/>
    </source>
</evidence>
<dbReference type="HOGENOM" id="CLU_709413_0_0_9"/>
<dbReference type="Proteomes" id="UP000008457">
    <property type="component" value="Chromosome"/>
</dbReference>
<dbReference type="InterPro" id="IPR052024">
    <property type="entry name" value="Methanogen_methyltrans"/>
</dbReference>
<feature type="domain" description="Uroporphyrinogen decarboxylase (URO-D)" evidence="1">
    <location>
        <begin position="143"/>
        <end position="372"/>
    </location>
</feature>
<dbReference type="InterPro" id="IPR000257">
    <property type="entry name" value="Uroporphyrinogen_deCOase"/>
</dbReference>
<dbReference type="eggNOG" id="COG0407">
    <property type="taxonomic scope" value="Bacteria"/>
</dbReference>
<gene>
    <name evidence="2" type="ordered locus">Mahau_2859</name>
</gene>